<dbReference type="GO" id="GO:0008483">
    <property type="term" value="F:transaminase activity"/>
    <property type="evidence" value="ECO:0007669"/>
    <property type="project" value="UniProtKB-KW"/>
</dbReference>
<dbReference type="RefSeq" id="WP_269602000.1">
    <property type="nucleotide sequence ID" value="NZ_JAPWIJ010000001.1"/>
</dbReference>
<keyword evidence="4" id="KW-0808">Transferase</keyword>
<comment type="caution">
    <text evidence="8">The sequence shown here is derived from an EMBL/GenBank/DDBJ whole genome shotgun (WGS) entry which is preliminary data.</text>
</comment>
<proteinExistence type="inferred from homology"/>
<comment type="cofactor">
    <cofactor evidence="1">
        <name>pyridoxal 5'-phosphate</name>
        <dbReference type="ChEBI" id="CHEBI:597326"/>
    </cofactor>
</comment>
<dbReference type="Gene3D" id="3.40.640.10">
    <property type="entry name" value="Type I PLP-dependent aspartate aminotransferase-like (Major domain)"/>
    <property type="match status" value="1"/>
</dbReference>
<evidence type="ECO:0000313" key="9">
    <source>
        <dbReference type="Proteomes" id="UP001081071"/>
    </source>
</evidence>
<evidence type="ECO:0000256" key="3">
    <source>
        <dbReference type="ARBA" id="ARBA00022576"/>
    </source>
</evidence>
<evidence type="ECO:0000256" key="6">
    <source>
        <dbReference type="ARBA" id="ARBA00026106"/>
    </source>
</evidence>
<evidence type="ECO:0000313" key="8">
    <source>
        <dbReference type="EMBL" id="MCZ4517391.1"/>
    </source>
</evidence>
<sequence length="408" mass="45281">MTKSIDQARKLENVRYDIRGRILDKTEELEEQGHTILRLNVGNPAPFGFEAPDEIMMAMIRNLPTAQGYSDSRGLFSARTAVVQYYQTKGLTDLDLDVGNVYLGNGVSELITMTMQALCNPEDEILIPSPDYPLWTGSVALAGGTPVHYLADESQDWAPDFEDLEAKITPRTRAIVVINPNNPTGAVYPREALQRFVELAREHDLILLADEIYEKIVYDGVEMINLATLTGKDVLCLTYSGLSKAYRVCGFRAGWLAVTGPRRRAASFIEGITLLSNMRMCANVPAQHAIQTALGGRQSIEDLLLPAGRLTAQRDLAHRLLNSIDGISCVQAAGALYMFPKLDTERFGIVDDEKFVLDLLESEKILVSHGRAFNWDVPDHFRLVTLPNVDDLATALERLGNFMSSYSQ</sequence>
<evidence type="ECO:0000259" key="7">
    <source>
        <dbReference type="Pfam" id="PF00155"/>
    </source>
</evidence>
<dbReference type="Pfam" id="PF00155">
    <property type="entry name" value="Aminotran_1_2"/>
    <property type="match status" value="1"/>
</dbReference>
<keyword evidence="3 8" id="KW-0032">Aminotransferase</keyword>
<dbReference type="SUPFAM" id="SSF53383">
    <property type="entry name" value="PLP-dependent transferases"/>
    <property type="match status" value="1"/>
</dbReference>
<evidence type="ECO:0000256" key="1">
    <source>
        <dbReference type="ARBA" id="ARBA00001933"/>
    </source>
</evidence>
<reference evidence="8" key="1">
    <citation type="submission" date="2022-12" db="EMBL/GenBank/DDBJ databases">
        <authorList>
            <person name="Krivoruchko A.V."/>
            <person name="Elkin A."/>
        </authorList>
    </citation>
    <scope>NUCLEOTIDE SEQUENCE</scope>
    <source>
        <strain evidence="8">IEGM 1391</strain>
    </source>
</reference>
<evidence type="ECO:0000256" key="2">
    <source>
        <dbReference type="ARBA" id="ARBA00007441"/>
    </source>
</evidence>
<dbReference type="EC" id="2.6.1.2" evidence="6"/>
<dbReference type="InterPro" id="IPR015424">
    <property type="entry name" value="PyrdxlP-dep_Trfase"/>
</dbReference>
<dbReference type="PANTHER" id="PTHR43488:SF2">
    <property type="entry name" value="GLUTAMATE-PYRUVATE AMINOTRANSFERASE ALAA"/>
    <property type="match status" value="1"/>
</dbReference>
<keyword evidence="9" id="KW-1185">Reference proteome</keyword>
<dbReference type="Proteomes" id="UP001081071">
    <property type="component" value="Unassembled WGS sequence"/>
</dbReference>
<gene>
    <name evidence="8" type="ORF">O4220_02615</name>
</gene>
<accession>A0ABT4M8X1</accession>
<feature type="domain" description="Aminotransferase class I/classII large" evidence="7">
    <location>
        <begin position="36"/>
        <end position="398"/>
    </location>
</feature>
<evidence type="ECO:0000256" key="5">
    <source>
        <dbReference type="ARBA" id="ARBA00022898"/>
    </source>
</evidence>
<comment type="similarity">
    <text evidence="2">Belongs to the class-I pyridoxal-phosphate-dependent aminotransferase family.</text>
</comment>
<keyword evidence="5" id="KW-0663">Pyridoxal phosphate</keyword>
<dbReference type="InterPro" id="IPR051926">
    <property type="entry name" value="Ala_Aminotransferase"/>
</dbReference>
<protein>
    <recommendedName>
        <fullName evidence="6">alanine transaminase</fullName>
        <ecNumber evidence="6">2.6.1.2</ecNumber>
    </recommendedName>
</protein>
<dbReference type="PANTHER" id="PTHR43488">
    <property type="entry name" value="GLUTAMATE-PYRUVATE AMINOTRANSFERASE ALAA"/>
    <property type="match status" value="1"/>
</dbReference>
<dbReference type="CDD" id="cd00609">
    <property type="entry name" value="AAT_like"/>
    <property type="match status" value="1"/>
</dbReference>
<dbReference type="InterPro" id="IPR004839">
    <property type="entry name" value="Aminotransferase_I/II_large"/>
</dbReference>
<dbReference type="EMBL" id="JAPWIJ010000001">
    <property type="protein sequence ID" value="MCZ4517391.1"/>
    <property type="molecule type" value="Genomic_DNA"/>
</dbReference>
<evidence type="ECO:0000256" key="4">
    <source>
        <dbReference type="ARBA" id="ARBA00022679"/>
    </source>
</evidence>
<name>A0ABT4M8X1_9NOCA</name>
<organism evidence="8 9">
    <name type="scientific">Rhodococcus ruber</name>
    <dbReference type="NCBI Taxonomy" id="1830"/>
    <lineage>
        <taxon>Bacteria</taxon>
        <taxon>Bacillati</taxon>
        <taxon>Actinomycetota</taxon>
        <taxon>Actinomycetes</taxon>
        <taxon>Mycobacteriales</taxon>
        <taxon>Nocardiaceae</taxon>
        <taxon>Rhodococcus</taxon>
    </lineage>
</organism>
<dbReference type="InterPro" id="IPR015421">
    <property type="entry name" value="PyrdxlP-dep_Trfase_major"/>
</dbReference>
<dbReference type="InterPro" id="IPR015422">
    <property type="entry name" value="PyrdxlP-dep_Trfase_small"/>
</dbReference>
<dbReference type="Gene3D" id="3.90.1150.10">
    <property type="entry name" value="Aspartate Aminotransferase, domain 1"/>
    <property type="match status" value="1"/>
</dbReference>